<feature type="compositionally biased region" description="Low complexity" evidence="1">
    <location>
        <begin position="804"/>
        <end position="813"/>
    </location>
</feature>
<feature type="compositionally biased region" description="Low complexity" evidence="1">
    <location>
        <begin position="328"/>
        <end position="337"/>
    </location>
</feature>
<keyword evidence="2" id="KW-0472">Membrane</keyword>
<dbReference type="InterPro" id="IPR041577">
    <property type="entry name" value="RT_RNaseH_2"/>
</dbReference>
<feature type="transmembrane region" description="Helical" evidence="2">
    <location>
        <begin position="230"/>
        <end position="259"/>
    </location>
</feature>
<dbReference type="Gene3D" id="3.10.20.370">
    <property type="match status" value="1"/>
</dbReference>
<name>A0AAV5LGM2_9ROSI</name>
<dbReference type="Gene3D" id="3.30.70.270">
    <property type="match status" value="2"/>
</dbReference>
<dbReference type="GO" id="GO:0015074">
    <property type="term" value="P:DNA integration"/>
    <property type="evidence" value="ECO:0007669"/>
    <property type="project" value="InterPro"/>
</dbReference>
<feature type="compositionally biased region" description="Pro residues" evidence="1">
    <location>
        <begin position="444"/>
        <end position="453"/>
    </location>
</feature>
<feature type="compositionally biased region" description="Polar residues" evidence="1">
    <location>
        <begin position="426"/>
        <end position="443"/>
    </location>
</feature>
<feature type="region of interest" description="Disordered" evidence="1">
    <location>
        <begin position="471"/>
        <end position="501"/>
    </location>
</feature>
<evidence type="ECO:0000256" key="1">
    <source>
        <dbReference type="SAM" id="MobiDB-lite"/>
    </source>
</evidence>
<feature type="domain" description="Integrase catalytic" evidence="4">
    <location>
        <begin position="1721"/>
        <end position="1882"/>
    </location>
</feature>
<evidence type="ECO:0000313" key="6">
    <source>
        <dbReference type="Proteomes" id="UP001054252"/>
    </source>
</evidence>
<dbReference type="Pfam" id="PF13962">
    <property type="entry name" value="PGG"/>
    <property type="match status" value="1"/>
</dbReference>
<evidence type="ECO:0000259" key="3">
    <source>
        <dbReference type="PROSITE" id="PS50879"/>
    </source>
</evidence>
<gene>
    <name evidence="5" type="ORF">SLEP1_g44183</name>
</gene>
<dbReference type="PANTHER" id="PTHR48475">
    <property type="entry name" value="RIBONUCLEASE H"/>
    <property type="match status" value="1"/>
</dbReference>
<dbReference type="GO" id="GO:0003676">
    <property type="term" value="F:nucleic acid binding"/>
    <property type="evidence" value="ECO:0007669"/>
    <property type="project" value="InterPro"/>
</dbReference>
<dbReference type="InterPro" id="IPR036397">
    <property type="entry name" value="RNaseH_sf"/>
</dbReference>
<feature type="region of interest" description="Disordered" evidence="1">
    <location>
        <begin position="802"/>
        <end position="837"/>
    </location>
</feature>
<dbReference type="InterPro" id="IPR041588">
    <property type="entry name" value="Integrase_H2C2"/>
</dbReference>
<dbReference type="InterPro" id="IPR026961">
    <property type="entry name" value="PGG_dom"/>
</dbReference>
<dbReference type="GO" id="GO:0004523">
    <property type="term" value="F:RNA-DNA hybrid ribonuclease activity"/>
    <property type="evidence" value="ECO:0007669"/>
    <property type="project" value="InterPro"/>
</dbReference>
<comment type="caution">
    <text evidence="5">The sequence shown here is derived from an EMBL/GenBank/DDBJ whole genome shotgun (WGS) entry which is preliminary data.</text>
</comment>
<keyword evidence="6" id="KW-1185">Reference proteome</keyword>
<sequence length="1978" mass="222938">MLQMFLEIKYIYERKLIHTCALDILHLTAVELSRLNAEEVIESKIVPALFQSIEHGIIEFLKIGKTNPDIMLCPIDEKTLFFFNYAIECRLEKYFHEFVAGEGHVLATLTDDDGNNALHMAAKLGPESYLRNFSGAALQMQKELQWFKEFESVIPECKAWVNRNGETPRQVFSRDHMNLLKEAEAWTKQTATSYIIVGALILTIMFGSAFTIPGGFRDGGSPRLLGKRIFVTFAMFDAISLFAASTSVLTFLGILTFRYTEEVFLKSLPTMLMVGILTLLISIATMMVAFCAAISVLLQEQWWVAFWLVLLAKAKMVHTRATQRESPPRGQGRGQPPSVNPVSHNAPVVAPQHQQTEGVGEHNPQYPNTVPSDLVTAQLNAMQQQFGVFQLVLAQLLARDNPTDPLIHLLNPAPPVPPQPAQQPANSPVRSAAPTASQAQSHIPPQPQNPPQPAASDVSRRLDNLEKLLAENKNPQPQVPPISTSIPAPLNTKITQEPYPPGFRMPLFETYDGTKDPDDHLHAFFSIMQAQNASDALMCKMFPSTLRGNARTWYHTLRPNSINAYAELATSFATKFSSRRLIKKTTPELMRITQREGESLKNYMNRFNDAMLEVNAFDEAVGVTVVMQGLNHDRFRDNLVKNTPTTFDEVNQRSLKFIKAEEYVLSKPQPPKEARTPIWRDESQSRKKFKPTQNRGPIPVPKLDRPSSSTLQTRPTPPSWTSFTIPRSQILMQIKNKMEMRRPHPIQSPAASRDHTRYCDFHQDHGHTTEECKSLKSELESLARKGMLNEYIQNRNLPKFVKEQGQAQGQAQGSRAPNNRDGVGYQQASPPLPPPSRVIHMITAQKRKIDEEDWKNQSVTFTSADFEGVVTPHNDPLVTSVIINNCEYDGPIYEFNNQPVPVEGVLRLNVAFGSGRTYVTPTVRFLVMKMPSSFNLVIGRPTLTEIRAIVSPPHLCMKFPTPMGIATLRGNQEAARHCYMTSVARPKDDPRATPVEEVEKVEEVQLDDNDPSKKTQIGTKLTPIEKEALVGFLKVNKDVFAWTSADMLGIPTSVAVHKLSTNPLRKPVAQKRRLFWGERLTAIKEEVKNLLQVGFIRRVDYCEWIANPVMAASGNERLSLLDAYSGYHQVRMAPEDEKMVTIVFRAQIGRNLEVYVDDIVVKSSQAENHLTDLAETFNNLRRYGMKLNPAKCTFGVESGKFLGFMVSRRGIEVNPEKIKAIEEMKPPRSTKDVQRLAGRVAALHRFISKSADKCLPFFKVLRTAAQKDEARKPQKFNWTTECQVAFDELKAYLGSSPLLTKAQEGEILYLYLGISYTAVSSVLVKEMGKQQQPVYYASKVLQGAEQRYSIAEKAALAVVVTARKLRPYFQSHPIIVMTDQPLRQILQKPKCSRRLIKWAVELGEFQIAFQQRSTIRAQALADFVVECTSNQVEPNSEAETWTLYVDGSSNNKGSGVGAVLTGPDGFRSEHALKFNFQATNNVAEYEALLLGLRLAAELKVKRLQINSDSQLVVNQINSMCEVIDPVLARYVAAVSKLKNRFEKFQLTQIPRAENEHADSLSKLASKNSGEAKSVYIEILNEPSFQTSRVMEISTDLDAPSWTNPIREYLLNGTVPRDKQEEMKLRRKASRYTLVGDILYKRSYSLPLLRCLTPYEAEYALREVHEGVCGNHVGARTLAHKVLRQGYYWLNMQEDAKKFVQRCQKCQFFAHLTHQAAEELTSLTAPWPFAQWGIDLLGPFVKAVGGATHLVVAVDYFTKWVEARPLSCLTLRRIEDFLFSSVICKYGIPNQIIADNGPQFNCNSFRDFCSSYGIKLVFTSVYHPEANGIVESVNKAILEGIKPRLDQLKTKWVDELNNVLWAYQTTSRTATGETPYHLAFGTEAVIHVEIGVPSLTYKQRIANLYNKRVRPRNFIVGDLVLRKAGLIGFETRYGKLAPNWEGPYIVTKVPHLGAYILQDAEGKRVPRVWNVNNLKKFHP</sequence>
<dbReference type="PROSITE" id="PS50994">
    <property type="entry name" value="INTEGRASE"/>
    <property type="match status" value="1"/>
</dbReference>
<dbReference type="SUPFAM" id="SSF53098">
    <property type="entry name" value="Ribonuclease H-like"/>
    <property type="match status" value="2"/>
</dbReference>
<dbReference type="EMBL" id="BPVZ01000114">
    <property type="protein sequence ID" value="GKV35996.1"/>
    <property type="molecule type" value="Genomic_DNA"/>
</dbReference>
<evidence type="ECO:0000313" key="5">
    <source>
        <dbReference type="EMBL" id="GKV35996.1"/>
    </source>
</evidence>
<dbReference type="PROSITE" id="PS50879">
    <property type="entry name" value="RNASE_H_1"/>
    <property type="match status" value="1"/>
</dbReference>
<dbReference type="Gene3D" id="1.10.340.70">
    <property type="match status" value="1"/>
</dbReference>
<evidence type="ECO:0000259" key="4">
    <source>
        <dbReference type="PROSITE" id="PS50994"/>
    </source>
</evidence>
<feature type="compositionally biased region" description="Polar residues" evidence="1">
    <location>
        <begin position="706"/>
        <end position="727"/>
    </location>
</feature>
<dbReference type="InterPro" id="IPR043502">
    <property type="entry name" value="DNA/RNA_pol_sf"/>
</dbReference>
<feature type="region of interest" description="Disordered" evidence="1">
    <location>
        <begin position="320"/>
        <end position="346"/>
    </location>
</feature>
<dbReference type="Proteomes" id="UP001054252">
    <property type="component" value="Unassembled WGS sequence"/>
</dbReference>
<dbReference type="SUPFAM" id="SSF56672">
    <property type="entry name" value="DNA/RNA polymerases"/>
    <property type="match status" value="1"/>
</dbReference>
<dbReference type="Pfam" id="PF00078">
    <property type="entry name" value="RVT_1"/>
    <property type="match status" value="1"/>
</dbReference>
<organism evidence="5 6">
    <name type="scientific">Rubroshorea leprosula</name>
    <dbReference type="NCBI Taxonomy" id="152421"/>
    <lineage>
        <taxon>Eukaryota</taxon>
        <taxon>Viridiplantae</taxon>
        <taxon>Streptophyta</taxon>
        <taxon>Embryophyta</taxon>
        <taxon>Tracheophyta</taxon>
        <taxon>Spermatophyta</taxon>
        <taxon>Magnoliopsida</taxon>
        <taxon>eudicotyledons</taxon>
        <taxon>Gunneridae</taxon>
        <taxon>Pentapetalae</taxon>
        <taxon>rosids</taxon>
        <taxon>malvids</taxon>
        <taxon>Malvales</taxon>
        <taxon>Dipterocarpaceae</taxon>
        <taxon>Rubroshorea</taxon>
    </lineage>
</organism>
<feature type="region of interest" description="Disordered" evidence="1">
    <location>
        <begin position="667"/>
        <end position="727"/>
    </location>
</feature>
<feature type="domain" description="RNase H type-1" evidence="3">
    <location>
        <begin position="1437"/>
        <end position="1566"/>
    </location>
</feature>
<dbReference type="Pfam" id="PF13456">
    <property type="entry name" value="RVT_3"/>
    <property type="match status" value="1"/>
</dbReference>
<feature type="region of interest" description="Disordered" evidence="1">
    <location>
        <begin position="408"/>
        <end position="459"/>
    </location>
</feature>
<accession>A0AAV5LGM2</accession>
<dbReference type="InterPro" id="IPR001584">
    <property type="entry name" value="Integrase_cat-core"/>
</dbReference>
<reference evidence="5 6" key="1">
    <citation type="journal article" date="2021" name="Commun. Biol.">
        <title>The genome of Shorea leprosula (Dipterocarpaceae) highlights the ecological relevance of drought in aseasonal tropical rainforests.</title>
        <authorList>
            <person name="Ng K.K.S."/>
            <person name="Kobayashi M.J."/>
            <person name="Fawcett J.A."/>
            <person name="Hatakeyama M."/>
            <person name="Paape T."/>
            <person name="Ng C.H."/>
            <person name="Ang C.C."/>
            <person name="Tnah L.H."/>
            <person name="Lee C.T."/>
            <person name="Nishiyama T."/>
            <person name="Sese J."/>
            <person name="O'Brien M.J."/>
            <person name="Copetti D."/>
            <person name="Mohd Noor M.I."/>
            <person name="Ong R.C."/>
            <person name="Putra M."/>
            <person name="Sireger I.Z."/>
            <person name="Indrioko S."/>
            <person name="Kosugi Y."/>
            <person name="Izuno A."/>
            <person name="Isagi Y."/>
            <person name="Lee S.L."/>
            <person name="Shimizu K.K."/>
        </authorList>
    </citation>
    <scope>NUCLEOTIDE SEQUENCE [LARGE SCALE GENOMIC DNA]</scope>
    <source>
        <strain evidence="5">214</strain>
    </source>
</reference>
<dbReference type="InterPro" id="IPR000477">
    <property type="entry name" value="RT_dom"/>
</dbReference>
<dbReference type="InterPro" id="IPR012337">
    <property type="entry name" value="RNaseH-like_sf"/>
</dbReference>
<dbReference type="CDD" id="cd09279">
    <property type="entry name" value="RNase_HI_like"/>
    <property type="match status" value="1"/>
</dbReference>
<dbReference type="Pfam" id="PF03732">
    <property type="entry name" value="Retrotrans_gag"/>
    <property type="match status" value="1"/>
</dbReference>
<dbReference type="Pfam" id="PF17921">
    <property type="entry name" value="Integrase_H2C2"/>
    <property type="match status" value="1"/>
</dbReference>
<dbReference type="InterPro" id="IPR043128">
    <property type="entry name" value="Rev_trsase/Diguanyl_cyclase"/>
</dbReference>
<dbReference type="CDD" id="cd01647">
    <property type="entry name" value="RT_LTR"/>
    <property type="match status" value="1"/>
</dbReference>
<dbReference type="PANTHER" id="PTHR48475:SF2">
    <property type="entry name" value="RIBONUCLEASE H"/>
    <property type="match status" value="1"/>
</dbReference>
<dbReference type="InterPro" id="IPR002156">
    <property type="entry name" value="RNaseH_domain"/>
</dbReference>
<dbReference type="Pfam" id="PF17919">
    <property type="entry name" value="RT_RNaseH_2"/>
    <property type="match status" value="1"/>
</dbReference>
<dbReference type="Gene3D" id="3.30.420.10">
    <property type="entry name" value="Ribonuclease H-like superfamily/Ribonuclease H"/>
    <property type="match status" value="2"/>
</dbReference>
<feature type="compositionally biased region" description="Basic and acidic residues" evidence="1">
    <location>
        <begin position="667"/>
        <end position="685"/>
    </location>
</feature>
<proteinExistence type="predicted"/>
<dbReference type="InterPro" id="IPR005162">
    <property type="entry name" value="Retrotrans_gag_dom"/>
</dbReference>
<feature type="compositionally biased region" description="Polar residues" evidence="1">
    <location>
        <begin position="473"/>
        <end position="486"/>
    </location>
</feature>
<dbReference type="Pfam" id="PF00665">
    <property type="entry name" value="rve"/>
    <property type="match status" value="1"/>
</dbReference>
<evidence type="ECO:0000256" key="2">
    <source>
        <dbReference type="SAM" id="Phobius"/>
    </source>
</evidence>
<feature type="transmembrane region" description="Helical" evidence="2">
    <location>
        <begin position="191"/>
        <end position="210"/>
    </location>
</feature>
<feature type="compositionally biased region" description="Pro residues" evidence="1">
    <location>
        <begin position="412"/>
        <end position="421"/>
    </location>
</feature>
<feature type="transmembrane region" description="Helical" evidence="2">
    <location>
        <begin position="271"/>
        <end position="298"/>
    </location>
</feature>
<keyword evidence="2" id="KW-0812">Transmembrane</keyword>
<keyword evidence="2" id="KW-1133">Transmembrane helix</keyword>
<protein>
    <submittedName>
        <fullName evidence="5">Uncharacterized protein</fullName>
    </submittedName>
</protein>